<organism evidence="1 2">
    <name type="scientific">Candidatus Sphingobacterium stercoripullorum</name>
    <dbReference type="NCBI Taxonomy" id="2838759"/>
    <lineage>
        <taxon>Bacteria</taxon>
        <taxon>Pseudomonadati</taxon>
        <taxon>Bacteroidota</taxon>
        <taxon>Sphingobacteriia</taxon>
        <taxon>Sphingobacteriales</taxon>
        <taxon>Sphingobacteriaceae</taxon>
        <taxon>Sphingobacterium</taxon>
    </lineage>
</organism>
<comment type="caution">
    <text evidence="1">The sequence shown here is derived from an EMBL/GenBank/DDBJ whole genome shotgun (WGS) entry which is preliminary data.</text>
</comment>
<dbReference type="InterPro" id="IPR032580">
    <property type="entry name" value="SatD"/>
</dbReference>
<proteinExistence type="predicted"/>
<evidence type="ECO:0000313" key="2">
    <source>
        <dbReference type="Proteomes" id="UP000824156"/>
    </source>
</evidence>
<dbReference type="Proteomes" id="UP000824156">
    <property type="component" value="Unassembled WGS sequence"/>
</dbReference>
<dbReference type="EMBL" id="DXEZ01000192">
    <property type="protein sequence ID" value="HIX54730.1"/>
    <property type="molecule type" value="Genomic_DNA"/>
</dbReference>
<dbReference type="AlphaFoldDB" id="A0A9D2AYP6"/>
<reference evidence="1" key="2">
    <citation type="submission" date="2021-04" db="EMBL/GenBank/DDBJ databases">
        <authorList>
            <person name="Gilroy R."/>
        </authorList>
    </citation>
    <scope>NUCLEOTIDE SEQUENCE</scope>
    <source>
        <strain evidence="1">1719</strain>
    </source>
</reference>
<name>A0A9D2AYP6_9SPHI</name>
<protein>
    <submittedName>
        <fullName evidence="1">SatD family protein</fullName>
    </submittedName>
</protein>
<reference evidence="1" key="1">
    <citation type="journal article" date="2021" name="PeerJ">
        <title>Extensive microbial diversity within the chicken gut microbiome revealed by metagenomics and culture.</title>
        <authorList>
            <person name="Gilroy R."/>
            <person name="Ravi A."/>
            <person name="Getino M."/>
            <person name="Pursley I."/>
            <person name="Horton D.L."/>
            <person name="Alikhan N.F."/>
            <person name="Baker D."/>
            <person name="Gharbi K."/>
            <person name="Hall N."/>
            <person name="Watson M."/>
            <person name="Adriaenssens E.M."/>
            <person name="Foster-Nyarko E."/>
            <person name="Jarju S."/>
            <person name="Secka A."/>
            <person name="Antonio M."/>
            <person name="Oren A."/>
            <person name="Chaudhuri R.R."/>
            <person name="La Ragione R."/>
            <person name="Hildebrand F."/>
            <person name="Pallen M.J."/>
        </authorList>
    </citation>
    <scope>NUCLEOTIDE SEQUENCE</scope>
    <source>
        <strain evidence="1">1719</strain>
    </source>
</reference>
<sequence length="214" mass="24115">MYAVIKGDIVSSRKLINQQVWLDPLKAYLNTLGSSPSKWEIMWGDFFQIELDDPKDALNVALKIKALIKGITPANSGQAKSPLDVRMAIGIGEKTYLGDAISENNGPAYIYAGEKFDRLKKEQITIGLKSNWGEFDQEMNLYLSLLEVVFERWSTSSAELFWEVLKNPAFTQSEIGERLGIKQSGVSGRWNRAHIDKLLAVERQFTEKINSLLS</sequence>
<gene>
    <name evidence="1" type="ORF">H9853_06870</name>
</gene>
<evidence type="ECO:0000313" key="1">
    <source>
        <dbReference type="EMBL" id="HIX54730.1"/>
    </source>
</evidence>
<dbReference type="Pfam" id="PF16264">
    <property type="entry name" value="SatD"/>
    <property type="match status" value="1"/>
</dbReference>
<accession>A0A9D2AYP6</accession>